<dbReference type="GO" id="GO:0009103">
    <property type="term" value="P:lipopolysaccharide biosynthetic process"/>
    <property type="evidence" value="ECO:0007669"/>
    <property type="project" value="TreeGrafter"/>
</dbReference>
<evidence type="ECO:0000259" key="2">
    <source>
        <dbReference type="Pfam" id="PF00534"/>
    </source>
</evidence>
<evidence type="ECO:0000313" key="4">
    <source>
        <dbReference type="EMBL" id="SHE80293.1"/>
    </source>
</evidence>
<sequence>MKLCIDGFAASNLPGTNIFSYSKEIITLINSKDTINPYILWDRFPLSFYWDRLENTKFVPLKLDRLSNDYSSIEKFIESNNIDIFHSPNDGFSIPKNKCCQYITTIHSLYPIIYKDNVDEKYLNKFTKMVPYAIEKSDKVIAISPIVKRDLIKHFNVPEDKIKIVYPKCSEIFVPKEDKFCKGFIKRHYNIDYPYILYVGSIISKKKLDSVINILKESKKKIKDLKLVVIGDISGKRESYYLKIKELIASYNLEDSVNFLGIIKQTHLPIFYKSSVCVIDLDEYNSYPLSAVEAINSGAIVVVNKTEINVKVLNKCAVYCDLSQINILADFIEGIYSNYDYREKILSMIEKPISSSDENILSIYD</sequence>
<evidence type="ECO:0000256" key="1">
    <source>
        <dbReference type="ARBA" id="ARBA00022679"/>
    </source>
</evidence>
<dbReference type="SUPFAM" id="SSF53756">
    <property type="entry name" value="UDP-Glycosyltransferase/glycogen phosphorylase"/>
    <property type="match status" value="1"/>
</dbReference>
<dbReference type="Pfam" id="PF13439">
    <property type="entry name" value="Glyco_transf_4"/>
    <property type="match status" value="1"/>
</dbReference>
<reference evidence="4 5" key="1">
    <citation type="submission" date="2016-11" db="EMBL/GenBank/DDBJ databases">
        <authorList>
            <person name="Jaros S."/>
            <person name="Januszkiewicz K."/>
            <person name="Wedrychowicz H."/>
        </authorList>
    </citation>
    <scope>NUCLEOTIDE SEQUENCE [LARGE SCALE GENOMIC DNA]</scope>
    <source>
        <strain evidence="4 5">DSM 2631</strain>
    </source>
</reference>
<evidence type="ECO:0000313" key="5">
    <source>
        <dbReference type="Proteomes" id="UP000184035"/>
    </source>
</evidence>
<proteinExistence type="predicted"/>
<dbReference type="AlphaFoldDB" id="A0A1M4WGU8"/>
<name>A0A1M4WGU8_9CLOT</name>
<dbReference type="InterPro" id="IPR001296">
    <property type="entry name" value="Glyco_trans_1"/>
</dbReference>
<dbReference type="Gene3D" id="3.40.50.2000">
    <property type="entry name" value="Glycogen Phosphorylase B"/>
    <property type="match status" value="2"/>
</dbReference>
<dbReference type="EMBL" id="FQVM01000012">
    <property type="protein sequence ID" value="SHE80293.1"/>
    <property type="molecule type" value="Genomic_DNA"/>
</dbReference>
<dbReference type="OrthoDB" id="9802525at2"/>
<dbReference type="PANTHER" id="PTHR46401:SF2">
    <property type="entry name" value="GLYCOSYLTRANSFERASE WBBK-RELATED"/>
    <property type="match status" value="1"/>
</dbReference>
<keyword evidence="5" id="KW-1185">Reference proteome</keyword>
<feature type="domain" description="Glycosyltransferase subfamily 4-like N-terminal" evidence="3">
    <location>
        <begin position="69"/>
        <end position="167"/>
    </location>
</feature>
<organism evidence="4 5">
    <name type="scientific">Clostridium fallax</name>
    <dbReference type="NCBI Taxonomy" id="1533"/>
    <lineage>
        <taxon>Bacteria</taxon>
        <taxon>Bacillati</taxon>
        <taxon>Bacillota</taxon>
        <taxon>Clostridia</taxon>
        <taxon>Eubacteriales</taxon>
        <taxon>Clostridiaceae</taxon>
        <taxon>Clostridium</taxon>
    </lineage>
</organism>
<keyword evidence="1 4" id="KW-0808">Transferase</keyword>
<protein>
    <submittedName>
        <fullName evidence="4">Glycosyltransferase involved in cell wall bisynthesis</fullName>
    </submittedName>
</protein>
<dbReference type="RefSeq" id="WP_072895703.1">
    <property type="nucleotide sequence ID" value="NZ_FQVM01000012.1"/>
</dbReference>
<feature type="domain" description="Glycosyl transferase family 1" evidence="2">
    <location>
        <begin position="192"/>
        <end position="344"/>
    </location>
</feature>
<dbReference type="STRING" id="1533.SAMN05443638_11232"/>
<dbReference type="Pfam" id="PF00534">
    <property type="entry name" value="Glycos_transf_1"/>
    <property type="match status" value="1"/>
</dbReference>
<dbReference type="PANTHER" id="PTHR46401">
    <property type="entry name" value="GLYCOSYLTRANSFERASE WBBK-RELATED"/>
    <property type="match status" value="1"/>
</dbReference>
<dbReference type="Proteomes" id="UP000184035">
    <property type="component" value="Unassembled WGS sequence"/>
</dbReference>
<dbReference type="GO" id="GO:0016757">
    <property type="term" value="F:glycosyltransferase activity"/>
    <property type="evidence" value="ECO:0007669"/>
    <property type="project" value="InterPro"/>
</dbReference>
<gene>
    <name evidence="4" type="ORF">SAMN05443638_11232</name>
</gene>
<evidence type="ECO:0000259" key="3">
    <source>
        <dbReference type="Pfam" id="PF13439"/>
    </source>
</evidence>
<dbReference type="InterPro" id="IPR028098">
    <property type="entry name" value="Glyco_trans_4-like_N"/>
</dbReference>
<accession>A0A1M4WGU8</accession>